<gene>
    <name evidence="8" type="ORF">QR680_006986</name>
</gene>
<reference evidence="8" key="1">
    <citation type="submission" date="2023-06" db="EMBL/GenBank/DDBJ databases">
        <title>Genomic analysis of the entomopathogenic nematode Steinernema hermaphroditum.</title>
        <authorList>
            <person name="Schwarz E.M."/>
            <person name="Heppert J.K."/>
            <person name="Baniya A."/>
            <person name="Schwartz H.T."/>
            <person name="Tan C.-H."/>
            <person name="Antoshechkin I."/>
            <person name="Sternberg P.W."/>
            <person name="Goodrich-Blair H."/>
            <person name="Dillman A.R."/>
        </authorList>
    </citation>
    <scope>NUCLEOTIDE SEQUENCE</scope>
    <source>
        <strain evidence="8">PS9179</strain>
        <tissue evidence="8">Whole animal</tissue>
    </source>
</reference>
<dbReference type="InterPro" id="IPR036407">
    <property type="entry name" value="DM_DNA-bd_sf"/>
</dbReference>
<dbReference type="InterPro" id="IPR036860">
    <property type="entry name" value="SH2_dom_sf"/>
</dbReference>
<dbReference type="Pfam" id="PF00751">
    <property type="entry name" value="DM"/>
    <property type="match status" value="1"/>
</dbReference>
<dbReference type="EMBL" id="JAUCMV010000003">
    <property type="protein sequence ID" value="KAK0413777.1"/>
    <property type="molecule type" value="Genomic_DNA"/>
</dbReference>
<dbReference type="GO" id="GO:0046872">
    <property type="term" value="F:metal ion binding"/>
    <property type="evidence" value="ECO:0007669"/>
    <property type="project" value="UniProtKB-KW"/>
</dbReference>
<comment type="subcellular location">
    <subcellularLocation>
        <location evidence="5">Nucleus</location>
    </subcellularLocation>
</comment>
<organism evidence="8 9">
    <name type="scientific">Steinernema hermaphroditum</name>
    <dbReference type="NCBI Taxonomy" id="289476"/>
    <lineage>
        <taxon>Eukaryota</taxon>
        <taxon>Metazoa</taxon>
        <taxon>Ecdysozoa</taxon>
        <taxon>Nematoda</taxon>
        <taxon>Chromadorea</taxon>
        <taxon>Rhabditida</taxon>
        <taxon>Tylenchina</taxon>
        <taxon>Panagrolaimomorpha</taxon>
        <taxon>Strongyloidoidea</taxon>
        <taxon>Steinernematidae</taxon>
        <taxon>Steinernema</taxon>
    </lineage>
</organism>
<keyword evidence="9" id="KW-1185">Reference proteome</keyword>
<dbReference type="Proteomes" id="UP001175271">
    <property type="component" value="Unassembled WGS sequence"/>
</dbReference>
<evidence type="ECO:0000313" key="8">
    <source>
        <dbReference type="EMBL" id="KAK0413777.1"/>
    </source>
</evidence>
<feature type="region of interest" description="Disordered" evidence="6">
    <location>
        <begin position="150"/>
        <end position="192"/>
    </location>
</feature>
<protein>
    <recommendedName>
        <fullName evidence="7">DM domain-containing protein</fullName>
    </recommendedName>
</protein>
<dbReference type="InterPro" id="IPR001275">
    <property type="entry name" value="DM_DNA-bd"/>
</dbReference>
<evidence type="ECO:0000313" key="9">
    <source>
        <dbReference type="Proteomes" id="UP001175271"/>
    </source>
</evidence>
<dbReference type="InterPro" id="IPR026607">
    <property type="entry name" value="DMRT"/>
</dbReference>
<feature type="compositionally biased region" description="Low complexity" evidence="6">
    <location>
        <begin position="182"/>
        <end position="192"/>
    </location>
</feature>
<dbReference type="SMART" id="SM00301">
    <property type="entry name" value="DM"/>
    <property type="match status" value="1"/>
</dbReference>
<proteinExistence type="predicted"/>
<dbReference type="SUPFAM" id="SSF82927">
    <property type="entry name" value="Cysteine-rich DNA binding domain, (DM domain)"/>
    <property type="match status" value="1"/>
</dbReference>
<evidence type="ECO:0000256" key="2">
    <source>
        <dbReference type="ARBA" id="ARBA00022833"/>
    </source>
</evidence>
<dbReference type="PANTHER" id="PTHR12322:SF115">
    <property type="entry name" value="PROTEIN CBR-MAB-23"/>
    <property type="match status" value="1"/>
</dbReference>
<dbReference type="PANTHER" id="PTHR12322">
    <property type="entry name" value="DOUBLESEX AND MAB-3 RELATED TRANSCRIPTION FACTOR DMRT"/>
    <property type="match status" value="1"/>
</dbReference>
<accession>A0AA39LY10</accession>
<evidence type="ECO:0000256" key="4">
    <source>
        <dbReference type="ARBA" id="ARBA00023242"/>
    </source>
</evidence>
<feature type="domain" description="DM" evidence="7">
    <location>
        <begin position="8"/>
        <end position="56"/>
    </location>
</feature>
<dbReference type="GO" id="GO:0007548">
    <property type="term" value="P:sex differentiation"/>
    <property type="evidence" value="ECO:0007669"/>
    <property type="project" value="TreeGrafter"/>
</dbReference>
<keyword evidence="4 5" id="KW-0539">Nucleus</keyword>
<evidence type="ECO:0000259" key="7">
    <source>
        <dbReference type="PROSITE" id="PS50809"/>
    </source>
</evidence>
<comment type="caution">
    <text evidence="8">The sequence shown here is derived from an EMBL/GenBank/DDBJ whole genome shotgun (WGS) entry which is preliminary data.</text>
</comment>
<name>A0AA39LY10_9BILA</name>
<dbReference type="PROSITE" id="PS50809">
    <property type="entry name" value="DM_2"/>
    <property type="match status" value="1"/>
</dbReference>
<keyword evidence="2 5" id="KW-0862">Zinc</keyword>
<dbReference type="GO" id="GO:0000981">
    <property type="term" value="F:DNA-binding transcription factor activity, RNA polymerase II-specific"/>
    <property type="evidence" value="ECO:0007669"/>
    <property type="project" value="TreeGrafter"/>
</dbReference>
<keyword evidence="1 5" id="KW-0479">Metal-binding</keyword>
<feature type="DNA-binding region" description="DM" evidence="5">
    <location>
        <begin position="8"/>
        <end position="56"/>
    </location>
</feature>
<evidence type="ECO:0000256" key="6">
    <source>
        <dbReference type="SAM" id="MobiDB-lite"/>
    </source>
</evidence>
<dbReference type="Gene3D" id="4.10.1040.10">
    <property type="entry name" value="DM DNA-binding domain"/>
    <property type="match status" value="1"/>
</dbReference>
<evidence type="ECO:0000256" key="5">
    <source>
        <dbReference type="PROSITE-ProRule" id="PRU00070"/>
    </source>
</evidence>
<dbReference type="GO" id="GO:0005634">
    <property type="term" value="C:nucleus"/>
    <property type="evidence" value="ECO:0007669"/>
    <property type="project" value="UniProtKB-SubCell"/>
</dbReference>
<dbReference type="AlphaFoldDB" id="A0AA39LY10"/>
<keyword evidence="3 5" id="KW-0238">DNA-binding</keyword>
<dbReference type="GO" id="GO:0000978">
    <property type="term" value="F:RNA polymerase II cis-regulatory region sequence-specific DNA binding"/>
    <property type="evidence" value="ECO:0007669"/>
    <property type="project" value="TreeGrafter"/>
</dbReference>
<dbReference type="SUPFAM" id="SSF55550">
    <property type="entry name" value="SH2 domain"/>
    <property type="match status" value="1"/>
</dbReference>
<sequence length="239" mass="26725">MPKEQYMCQLCANHGIYNQPKKGHKQKCPHRSCPCNLCALNTKRRALDQIERQLRNANQISEKPTKIVVEDPLPVSDTINTKRVSRSPSPVTAMKLAATCLPPIVKPPRTIFSANSPMPIYCVTLPATISKKALKRSVKRIEEQTKKARLLEESEAGRTRPSIFHSAEDRVAPDPAGDGEQAATAASKAGSARVTRMKEGDFVVRASENNGPLELVLSVWNAFRVCHFTLRWNTERKQW</sequence>
<evidence type="ECO:0000256" key="1">
    <source>
        <dbReference type="ARBA" id="ARBA00022723"/>
    </source>
</evidence>
<evidence type="ECO:0000256" key="3">
    <source>
        <dbReference type="ARBA" id="ARBA00023125"/>
    </source>
</evidence>